<dbReference type="EMBL" id="GL376633">
    <property type="status" value="NOT_ANNOTATED_CDS"/>
    <property type="molecule type" value="Genomic_DNA"/>
</dbReference>
<dbReference type="Pfam" id="PF00397">
    <property type="entry name" value="WW"/>
    <property type="match status" value="1"/>
</dbReference>
<keyword evidence="4" id="KW-1185">Reference proteome</keyword>
<dbReference type="InterPro" id="IPR001202">
    <property type="entry name" value="WW_dom"/>
</dbReference>
<reference evidence="4" key="2">
    <citation type="submission" date="2010-04" db="EMBL/GenBank/DDBJ databases">
        <authorList>
            <person name="Buell R."/>
            <person name="Hamilton J."/>
            <person name="Hostetler J."/>
        </authorList>
    </citation>
    <scope>NUCLEOTIDE SEQUENCE [LARGE SCALE GENOMIC DNA]</scope>
    <source>
        <strain evidence="4">DAOM:BR144</strain>
    </source>
</reference>
<sequence length="294" mass="31987">MSPVLNNDAGLLQEDASVNELSNSDLAQEQHVADDDDDWLQTTEDTPNDSNPEDTGDKVIFGSDADITGDDIGLRDPEESAAAEPDDSETVFDHDADVDPFLETDGARADEDTSLAAPGEPDDETELIEGTQQIDSTGEGAANEELAAEEDGDDYALESEAKEEQALSDAGDADDEEAETFGDWEKGFDPNTNHYFWFNHETGESAWTPPEGWPYEVDTPFEADGEYSVEGEEVEGEYAAEDGEAPVEYDETGEANEHEQTDGDCEGEHSAIESSQHSSEFDDDLFSDQDLPSF</sequence>
<proteinExistence type="predicted"/>
<dbReference type="eggNOG" id="KOG1859">
    <property type="taxonomic scope" value="Eukaryota"/>
</dbReference>
<feature type="domain" description="WW" evidence="2">
    <location>
        <begin position="184"/>
        <end position="212"/>
    </location>
</feature>
<protein>
    <recommendedName>
        <fullName evidence="2">WW domain-containing protein</fullName>
    </recommendedName>
</protein>
<reference evidence="3" key="3">
    <citation type="submission" date="2015-02" db="UniProtKB">
        <authorList>
            <consortium name="EnsemblProtists"/>
        </authorList>
    </citation>
    <scope>IDENTIFICATION</scope>
    <source>
        <strain evidence="3">DAOM BR144</strain>
    </source>
</reference>
<feature type="compositionally biased region" description="Basic and acidic residues" evidence="1">
    <location>
        <begin position="255"/>
        <end position="271"/>
    </location>
</feature>
<feature type="compositionally biased region" description="Acidic residues" evidence="1">
    <location>
        <begin position="79"/>
        <end position="90"/>
    </location>
</feature>
<feature type="region of interest" description="Disordered" evidence="1">
    <location>
        <begin position="1"/>
        <end position="294"/>
    </location>
</feature>
<dbReference type="HOGENOM" id="CLU_948269_0_0_1"/>
<dbReference type="InterPro" id="IPR036020">
    <property type="entry name" value="WW_dom_sf"/>
</dbReference>
<dbReference type="SUPFAM" id="SSF51045">
    <property type="entry name" value="WW domain"/>
    <property type="match status" value="1"/>
</dbReference>
<dbReference type="Gene3D" id="2.20.70.10">
    <property type="match status" value="1"/>
</dbReference>
<reference evidence="4" key="1">
    <citation type="journal article" date="2010" name="Genome Biol.">
        <title>Genome sequence of the necrotrophic plant pathogen Pythium ultimum reveals original pathogenicity mechanisms and effector repertoire.</title>
        <authorList>
            <person name="Levesque C.A."/>
            <person name="Brouwer H."/>
            <person name="Cano L."/>
            <person name="Hamilton J.P."/>
            <person name="Holt C."/>
            <person name="Huitema E."/>
            <person name="Raffaele S."/>
            <person name="Robideau G.P."/>
            <person name="Thines M."/>
            <person name="Win J."/>
            <person name="Zerillo M.M."/>
            <person name="Beakes G.W."/>
            <person name="Boore J.L."/>
            <person name="Busam D."/>
            <person name="Dumas B."/>
            <person name="Ferriera S."/>
            <person name="Fuerstenberg S.I."/>
            <person name="Gachon C.M."/>
            <person name="Gaulin E."/>
            <person name="Govers F."/>
            <person name="Grenville-Briggs L."/>
            <person name="Horner N."/>
            <person name="Hostetler J."/>
            <person name="Jiang R.H."/>
            <person name="Johnson J."/>
            <person name="Krajaejun T."/>
            <person name="Lin H."/>
            <person name="Meijer H.J."/>
            <person name="Moore B."/>
            <person name="Morris P."/>
            <person name="Phuntmart V."/>
            <person name="Puiu D."/>
            <person name="Shetty J."/>
            <person name="Stajich J.E."/>
            <person name="Tripathy S."/>
            <person name="Wawra S."/>
            <person name="van West P."/>
            <person name="Whitty B.R."/>
            <person name="Coutinho P.M."/>
            <person name="Henrissat B."/>
            <person name="Martin F."/>
            <person name="Thomas P.D."/>
            <person name="Tyler B.M."/>
            <person name="De Vries R.P."/>
            <person name="Kamoun S."/>
            <person name="Yandell M."/>
            <person name="Tisserat N."/>
            <person name="Buell C.R."/>
        </authorList>
    </citation>
    <scope>NUCLEOTIDE SEQUENCE</scope>
    <source>
        <strain evidence="4">DAOM:BR144</strain>
    </source>
</reference>
<feature type="compositionally biased region" description="Acidic residues" evidence="1">
    <location>
        <begin position="146"/>
        <end position="157"/>
    </location>
</feature>
<feature type="compositionally biased region" description="Acidic residues" evidence="1">
    <location>
        <begin position="219"/>
        <end position="254"/>
    </location>
</feature>
<organism evidence="3 4">
    <name type="scientific">Globisporangium ultimum (strain ATCC 200006 / CBS 805.95 / DAOM BR144)</name>
    <name type="common">Pythium ultimum</name>
    <dbReference type="NCBI Taxonomy" id="431595"/>
    <lineage>
        <taxon>Eukaryota</taxon>
        <taxon>Sar</taxon>
        <taxon>Stramenopiles</taxon>
        <taxon>Oomycota</taxon>
        <taxon>Peronosporomycetes</taxon>
        <taxon>Pythiales</taxon>
        <taxon>Pythiaceae</taxon>
        <taxon>Globisporangium</taxon>
    </lineage>
</organism>
<feature type="compositionally biased region" description="Polar residues" evidence="1">
    <location>
        <begin position="40"/>
        <end position="50"/>
    </location>
</feature>
<dbReference type="EnsemblProtists" id="PYU1_T005386">
    <property type="protein sequence ID" value="PYU1_T005386"/>
    <property type="gene ID" value="PYU1_G005375"/>
</dbReference>
<dbReference type="SMART" id="SM00456">
    <property type="entry name" value="WW"/>
    <property type="match status" value="1"/>
</dbReference>
<accession>K3WK94</accession>
<dbReference type="VEuPathDB" id="FungiDB:PYU1_G005375"/>
<evidence type="ECO:0000313" key="3">
    <source>
        <dbReference type="EnsemblProtists" id="PYU1_T005386"/>
    </source>
</evidence>
<feature type="compositionally biased region" description="Acidic residues" evidence="1">
    <location>
        <begin position="171"/>
        <end position="182"/>
    </location>
</feature>
<evidence type="ECO:0000256" key="1">
    <source>
        <dbReference type="SAM" id="MobiDB-lite"/>
    </source>
</evidence>
<evidence type="ECO:0000313" key="4">
    <source>
        <dbReference type="Proteomes" id="UP000019132"/>
    </source>
</evidence>
<dbReference type="AlphaFoldDB" id="K3WK94"/>
<name>K3WK94_GLOUD</name>
<dbReference type="PROSITE" id="PS50020">
    <property type="entry name" value="WW_DOMAIN_2"/>
    <property type="match status" value="1"/>
</dbReference>
<dbReference type="CDD" id="cd00201">
    <property type="entry name" value="WW"/>
    <property type="match status" value="1"/>
</dbReference>
<dbReference type="Proteomes" id="UP000019132">
    <property type="component" value="Unassembled WGS sequence"/>
</dbReference>
<dbReference type="InParanoid" id="K3WK94"/>
<evidence type="ECO:0000259" key="2">
    <source>
        <dbReference type="PROSITE" id="PS50020"/>
    </source>
</evidence>